<organism evidence="1 2">
    <name type="scientific">Streptomyces tagetis</name>
    <dbReference type="NCBI Taxonomy" id="2820809"/>
    <lineage>
        <taxon>Bacteria</taxon>
        <taxon>Bacillati</taxon>
        <taxon>Actinomycetota</taxon>
        <taxon>Actinomycetes</taxon>
        <taxon>Kitasatosporales</taxon>
        <taxon>Streptomycetaceae</taxon>
        <taxon>Streptomyces</taxon>
    </lineage>
</organism>
<reference evidence="1" key="1">
    <citation type="submission" date="2021-04" db="EMBL/GenBank/DDBJ databases">
        <title>Genome seq and assembly of Streptomyces sp. RG38.</title>
        <authorList>
            <person name="Chhetri G."/>
        </authorList>
    </citation>
    <scope>NUCLEOTIDE SEQUENCE</scope>
    <source>
        <strain evidence="1">RG38</strain>
    </source>
</reference>
<evidence type="ECO:0000313" key="1">
    <source>
        <dbReference type="EMBL" id="MBQ0830072.1"/>
    </source>
</evidence>
<dbReference type="AlphaFoldDB" id="A0A940XN05"/>
<comment type="caution">
    <text evidence="1">The sequence shown here is derived from an EMBL/GenBank/DDBJ whole genome shotgun (WGS) entry which is preliminary data.</text>
</comment>
<gene>
    <name evidence="1" type="ORF">J5Y05_26810</name>
</gene>
<protein>
    <submittedName>
        <fullName evidence="1">Uncharacterized protein</fullName>
    </submittedName>
</protein>
<dbReference type="Proteomes" id="UP000677875">
    <property type="component" value="Unassembled WGS sequence"/>
</dbReference>
<proteinExistence type="predicted"/>
<evidence type="ECO:0000313" key="2">
    <source>
        <dbReference type="Proteomes" id="UP000677875"/>
    </source>
</evidence>
<dbReference type="SUPFAM" id="SSF54611">
    <property type="entry name" value="SecB-like"/>
    <property type="match status" value="1"/>
</dbReference>
<dbReference type="EMBL" id="JAGPNL010000009">
    <property type="protein sequence ID" value="MBQ0830072.1"/>
    <property type="molecule type" value="Genomic_DNA"/>
</dbReference>
<name>A0A940XN05_9ACTN</name>
<keyword evidence="2" id="KW-1185">Reference proteome</keyword>
<accession>A0A940XN05</accession>
<dbReference type="Gene3D" id="3.10.420.10">
    <property type="entry name" value="SecB-like"/>
    <property type="match status" value="1"/>
</dbReference>
<sequence length="150" mass="15971">MPFVLDVAEDEQKQALSVARRARLSGIRVLEVHAKVLDAEAADHLQPVEGLSTKLTVGRSEGGLLYRFEHDLTIKGSGGKDALRIGLQVGALFDFPGEGTPDGDASEEALAAFGRITVQMAVYPYVRATVSDLAARLGCGPITLDLLVLQ</sequence>
<dbReference type="RefSeq" id="WP_210875669.1">
    <property type="nucleotide sequence ID" value="NZ_JAGPNL010000009.1"/>
</dbReference>
<dbReference type="InterPro" id="IPR035958">
    <property type="entry name" value="SecB-like_sf"/>
</dbReference>